<name>A0A9E6R6X1_9HYPH</name>
<proteinExistence type="predicted"/>
<accession>A0A9E6R6X1</accession>
<reference evidence="1" key="1">
    <citation type="submission" date="2021-08" db="EMBL/GenBank/DDBJ databases">
        <authorList>
            <person name="Zhang H."/>
            <person name="Xu M."/>
            <person name="Yu Z."/>
            <person name="Yang L."/>
            <person name="Cai Y."/>
        </authorList>
    </citation>
    <scope>NUCLEOTIDE SEQUENCE</scope>
    <source>
        <strain evidence="1">CHL1</strain>
    </source>
</reference>
<sequence length="104" mass="11131">MTETATLLLMPDGDRPEVADFAAGDVFSTFEAAIRAAHQGAGPKEAMVPWVLFGGKVMEPDHVMGVNTPPAPLERLKETQVGDRLDEALEDTFPASDPPARSEP</sequence>
<dbReference type="RefSeq" id="WP_261402098.1">
    <property type="nucleotide sequence ID" value="NZ_CP081869.1"/>
</dbReference>
<evidence type="ECO:0000313" key="2">
    <source>
        <dbReference type="Proteomes" id="UP000825701"/>
    </source>
</evidence>
<dbReference type="AlphaFoldDB" id="A0A9E6R6X1"/>
<keyword evidence="2" id="KW-1185">Reference proteome</keyword>
<dbReference type="Proteomes" id="UP000825701">
    <property type="component" value="Chromosome"/>
</dbReference>
<evidence type="ECO:0000313" key="1">
    <source>
        <dbReference type="EMBL" id="QZN99068.1"/>
    </source>
</evidence>
<gene>
    <name evidence="1" type="ORF">K6K41_19750</name>
</gene>
<organism evidence="1 2">
    <name type="scientific">Chenggangzhangella methanolivorans</name>
    <dbReference type="NCBI Taxonomy" id="1437009"/>
    <lineage>
        <taxon>Bacteria</taxon>
        <taxon>Pseudomonadati</taxon>
        <taxon>Pseudomonadota</taxon>
        <taxon>Alphaproteobacteria</taxon>
        <taxon>Hyphomicrobiales</taxon>
        <taxon>Methylopilaceae</taxon>
        <taxon>Chenggangzhangella</taxon>
    </lineage>
</organism>
<protein>
    <submittedName>
        <fullName evidence="1">Uncharacterized protein</fullName>
    </submittedName>
</protein>
<dbReference type="KEGG" id="cmet:K6K41_19750"/>
<dbReference type="EMBL" id="CP081869">
    <property type="protein sequence ID" value="QZN99068.1"/>
    <property type="molecule type" value="Genomic_DNA"/>
</dbReference>